<evidence type="ECO:0000256" key="10">
    <source>
        <dbReference type="ARBA" id="ARBA00022813"/>
    </source>
</evidence>
<keyword evidence="7" id="KW-0479">Metal-binding</keyword>
<comment type="similarity">
    <text evidence="2">Belongs to the hedgehog family.</text>
</comment>
<dbReference type="FunFam" id="3.30.1380.10:FF:000005">
    <property type="entry name" value="Sonic hedgehog signaling molecule"/>
    <property type="match status" value="1"/>
</dbReference>
<evidence type="ECO:0000313" key="19">
    <source>
        <dbReference type="Proteomes" id="UP001519460"/>
    </source>
</evidence>
<keyword evidence="4" id="KW-1003">Cell membrane</keyword>
<dbReference type="InterPro" id="IPR036844">
    <property type="entry name" value="Hint_dom_sf"/>
</dbReference>
<dbReference type="Pfam" id="PF01085">
    <property type="entry name" value="HH_signal"/>
    <property type="match status" value="1"/>
</dbReference>
<evidence type="ECO:0000313" key="18">
    <source>
        <dbReference type="EMBL" id="KAK7492755.1"/>
    </source>
</evidence>
<dbReference type="Proteomes" id="UP001519460">
    <property type="component" value="Unassembled WGS sequence"/>
</dbReference>
<dbReference type="SUPFAM" id="SSF51294">
    <property type="entry name" value="Hedgehog/intein (Hint) domain"/>
    <property type="match status" value="1"/>
</dbReference>
<evidence type="ECO:0000256" key="11">
    <source>
        <dbReference type="ARBA" id="ARBA00022837"/>
    </source>
</evidence>
<keyword evidence="12" id="KW-0472">Membrane</keyword>
<gene>
    <name evidence="18" type="ORF">BaRGS_00016060</name>
</gene>
<dbReference type="InterPro" id="IPR050387">
    <property type="entry name" value="Hedgehog_Signaling"/>
</dbReference>
<dbReference type="SUPFAM" id="SSF55166">
    <property type="entry name" value="Hedgehog/DD-peptidase"/>
    <property type="match status" value="1"/>
</dbReference>
<evidence type="ECO:0000256" key="5">
    <source>
        <dbReference type="ARBA" id="ARBA00022670"/>
    </source>
</evidence>
<reference evidence="18 19" key="1">
    <citation type="journal article" date="2023" name="Sci. Data">
        <title>Genome assembly of the Korean intertidal mud-creeper Batillaria attramentaria.</title>
        <authorList>
            <person name="Patra A.K."/>
            <person name="Ho P.T."/>
            <person name="Jun S."/>
            <person name="Lee S.J."/>
            <person name="Kim Y."/>
            <person name="Won Y.J."/>
        </authorList>
    </citation>
    <scope>NUCLEOTIDE SEQUENCE [LARGE SCALE GENOMIC DNA]</scope>
    <source>
        <strain evidence="18">Wonlab-2016</strain>
    </source>
</reference>
<name>A0ABD0KZU5_9CAEN</name>
<evidence type="ECO:0000256" key="2">
    <source>
        <dbReference type="ARBA" id="ARBA00010649"/>
    </source>
</evidence>
<dbReference type="GO" id="GO:0006508">
    <property type="term" value="P:proteolysis"/>
    <property type="evidence" value="ECO:0007669"/>
    <property type="project" value="UniProtKB-KW"/>
</dbReference>
<dbReference type="GO" id="GO:0016740">
    <property type="term" value="F:transferase activity"/>
    <property type="evidence" value="ECO:0007669"/>
    <property type="project" value="UniProtKB-KW"/>
</dbReference>
<dbReference type="GO" id="GO:0048731">
    <property type="term" value="P:system development"/>
    <property type="evidence" value="ECO:0007669"/>
    <property type="project" value="UniProtKB-ARBA"/>
</dbReference>
<dbReference type="Gene3D" id="2.170.16.10">
    <property type="entry name" value="Hedgehog/Intein (Hint) domain"/>
    <property type="match status" value="1"/>
</dbReference>
<dbReference type="GO" id="GO:0005886">
    <property type="term" value="C:plasma membrane"/>
    <property type="evidence" value="ECO:0007669"/>
    <property type="project" value="UniProtKB-SubCell"/>
</dbReference>
<keyword evidence="11" id="KW-0106">Calcium</keyword>
<feature type="domain" description="Hint" evidence="17">
    <location>
        <begin position="96"/>
        <end position="219"/>
    </location>
</feature>
<dbReference type="PANTHER" id="PTHR11889">
    <property type="entry name" value="HEDGEHOG"/>
    <property type="match status" value="1"/>
</dbReference>
<feature type="non-terminal residue" evidence="18">
    <location>
        <position position="1"/>
    </location>
</feature>
<sequence length="343" mass="37384">RCKDKLNTLAISVMNHWPGVKLRVTEAWDEDNLHAEDSLHYEGRAVDITTSDRDKAKYGMLARLAVEAGFDWVYYESRGHIHCSVKSDSSVAIKIGGCFPGTSDVITAGGVTKAMSDVKLGEHVLSADDEGQLVYSEVIAFLDRDSDMSGYFYTITTDNGQAITLTAKHLIYVTDSNVTSSHDVTGTNDVGQTKNVDFTRYKTLFAEEVQVGQVILVVNADQPLSSFKTDLSAQGALTSVSPARVTHVRAGVQAGVYAPLTTTGRIVVDGVVTSCYAFINNQPVAHAVFAPMRGWHELSARLPWLSFLSGDVDSIPQKGVHIYAKVLYEFASLVLSRNVLYVP</sequence>
<comment type="caution">
    <text evidence="18">The sequence shown here is derived from an EMBL/GenBank/DDBJ whole genome shotgun (WGS) entry which is preliminary data.</text>
</comment>
<evidence type="ECO:0000256" key="6">
    <source>
        <dbReference type="ARBA" id="ARBA00022679"/>
    </source>
</evidence>
<dbReference type="PROSITE" id="PS50817">
    <property type="entry name" value="INTEIN_N_TER"/>
    <property type="match status" value="1"/>
</dbReference>
<evidence type="ECO:0000256" key="9">
    <source>
        <dbReference type="ARBA" id="ARBA00022801"/>
    </source>
</evidence>
<comment type="subcellular location">
    <subcellularLocation>
        <location evidence="1">Cell membrane</location>
        <topology evidence="1">Lipid-anchor</topology>
    </subcellularLocation>
</comment>
<evidence type="ECO:0000256" key="13">
    <source>
        <dbReference type="ARBA" id="ARBA00023139"/>
    </source>
</evidence>
<keyword evidence="10" id="KW-0068">Autocatalytic cleavage</keyword>
<accession>A0ABD0KZU5</accession>
<keyword evidence="13" id="KW-0564">Palmitate</keyword>
<evidence type="ECO:0000256" key="4">
    <source>
        <dbReference type="ARBA" id="ARBA00022475"/>
    </source>
</evidence>
<dbReference type="EMBL" id="JACVVK020000100">
    <property type="protein sequence ID" value="KAK7492755.1"/>
    <property type="molecule type" value="Genomic_DNA"/>
</dbReference>
<dbReference type="FunFam" id="2.170.16.10:FF:000001">
    <property type="entry name" value="Indian hedgehog"/>
    <property type="match status" value="1"/>
</dbReference>
<dbReference type="SMART" id="SM00305">
    <property type="entry name" value="HintC"/>
    <property type="match status" value="1"/>
</dbReference>
<proteinExistence type="inferred from homology"/>
<dbReference type="InterPro" id="IPR000320">
    <property type="entry name" value="Hedgehog_signalling_dom"/>
</dbReference>
<keyword evidence="5" id="KW-0645">Protease</keyword>
<evidence type="ECO:0000256" key="14">
    <source>
        <dbReference type="ARBA" id="ARBA00023288"/>
    </source>
</evidence>
<dbReference type="GO" id="GO:0008233">
    <property type="term" value="F:peptidase activity"/>
    <property type="evidence" value="ECO:0007669"/>
    <property type="project" value="UniProtKB-KW"/>
</dbReference>
<evidence type="ECO:0000256" key="8">
    <source>
        <dbReference type="ARBA" id="ARBA00022729"/>
    </source>
</evidence>
<organism evidence="18 19">
    <name type="scientific">Batillaria attramentaria</name>
    <dbReference type="NCBI Taxonomy" id="370345"/>
    <lineage>
        <taxon>Eukaryota</taxon>
        <taxon>Metazoa</taxon>
        <taxon>Spiralia</taxon>
        <taxon>Lophotrochozoa</taxon>
        <taxon>Mollusca</taxon>
        <taxon>Gastropoda</taxon>
        <taxon>Caenogastropoda</taxon>
        <taxon>Sorbeoconcha</taxon>
        <taxon>Cerithioidea</taxon>
        <taxon>Batillariidae</taxon>
        <taxon>Batillaria</taxon>
    </lineage>
</organism>
<dbReference type="Pfam" id="PF01079">
    <property type="entry name" value="Hint"/>
    <property type="match status" value="1"/>
</dbReference>
<evidence type="ECO:0000256" key="12">
    <source>
        <dbReference type="ARBA" id="ARBA00023136"/>
    </source>
</evidence>
<keyword evidence="8" id="KW-0732">Signal</keyword>
<dbReference type="InterPro" id="IPR003586">
    <property type="entry name" value="Hint_dom_C"/>
</dbReference>
<keyword evidence="14" id="KW-0449">Lipoprotein</keyword>
<keyword evidence="3" id="KW-0217">Developmental protein</keyword>
<dbReference type="InterPro" id="IPR001657">
    <property type="entry name" value="Hedgehog"/>
</dbReference>
<dbReference type="PRINTS" id="PR00632">
    <property type="entry name" value="SONICHHOG"/>
</dbReference>
<evidence type="ECO:0000256" key="3">
    <source>
        <dbReference type="ARBA" id="ARBA00022473"/>
    </source>
</evidence>
<dbReference type="SMART" id="SM00306">
    <property type="entry name" value="HintN"/>
    <property type="match status" value="1"/>
</dbReference>
<dbReference type="InterPro" id="IPR003587">
    <property type="entry name" value="Hint_dom_N"/>
</dbReference>
<evidence type="ECO:0000256" key="1">
    <source>
        <dbReference type="ARBA" id="ARBA00004193"/>
    </source>
</evidence>
<keyword evidence="6" id="KW-0808">Transferase</keyword>
<dbReference type="Gene3D" id="3.30.1380.10">
    <property type="match status" value="1"/>
</dbReference>
<dbReference type="PANTHER" id="PTHR11889:SF31">
    <property type="entry name" value="PROTEIN HEDGEHOG"/>
    <property type="match status" value="1"/>
</dbReference>
<evidence type="ECO:0000256" key="7">
    <source>
        <dbReference type="ARBA" id="ARBA00022723"/>
    </source>
</evidence>
<protein>
    <recommendedName>
        <fullName evidence="20">Hedgehog protein</fullName>
    </recommendedName>
</protein>
<dbReference type="InterPro" id="IPR006141">
    <property type="entry name" value="Intein_N"/>
</dbReference>
<keyword evidence="19" id="KW-1185">Reference proteome</keyword>
<feature type="domain" description="Hint" evidence="16">
    <location>
        <begin position="237"/>
        <end position="281"/>
    </location>
</feature>
<keyword evidence="9" id="KW-0378">Hydrolase</keyword>
<dbReference type="CDD" id="cd00081">
    <property type="entry name" value="Hint"/>
    <property type="match status" value="1"/>
</dbReference>
<dbReference type="AlphaFoldDB" id="A0ABD0KZU5"/>
<dbReference type="InterPro" id="IPR001767">
    <property type="entry name" value="Hedgehog_Hint"/>
</dbReference>
<dbReference type="GO" id="GO:0046872">
    <property type="term" value="F:metal ion binding"/>
    <property type="evidence" value="ECO:0007669"/>
    <property type="project" value="UniProtKB-KW"/>
</dbReference>
<comment type="catalytic activity">
    <reaction evidence="15">
        <text>glycyl-L-cysteinyl-[protein] + cholesterol + H(+) = [protein]-C-terminal glycyl cholesterol ester + N-terminal L-cysteinyl-[protein]</text>
        <dbReference type="Rhea" id="RHEA:59504"/>
        <dbReference type="Rhea" id="RHEA-COMP:12707"/>
        <dbReference type="Rhea" id="RHEA-COMP:15369"/>
        <dbReference type="Rhea" id="RHEA-COMP:15374"/>
        <dbReference type="ChEBI" id="CHEBI:15378"/>
        <dbReference type="ChEBI" id="CHEBI:16113"/>
        <dbReference type="ChEBI" id="CHEBI:65250"/>
        <dbReference type="ChEBI" id="CHEBI:143135"/>
        <dbReference type="ChEBI" id="CHEBI:143140"/>
    </reaction>
    <physiologicalReaction direction="left-to-right" evidence="15">
        <dbReference type="Rhea" id="RHEA:59505"/>
    </physiologicalReaction>
</comment>
<evidence type="ECO:0008006" key="20">
    <source>
        <dbReference type="Google" id="ProtNLM"/>
    </source>
</evidence>
<dbReference type="InterPro" id="IPR009045">
    <property type="entry name" value="Zn_M74/Hedgehog-like"/>
</dbReference>
<evidence type="ECO:0000259" key="17">
    <source>
        <dbReference type="SMART" id="SM00306"/>
    </source>
</evidence>
<evidence type="ECO:0000259" key="16">
    <source>
        <dbReference type="SMART" id="SM00305"/>
    </source>
</evidence>
<evidence type="ECO:0000256" key="15">
    <source>
        <dbReference type="ARBA" id="ARBA00048589"/>
    </source>
</evidence>